<evidence type="ECO:0000313" key="1">
    <source>
        <dbReference type="EMBL" id="QXO19219.1"/>
    </source>
</evidence>
<dbReference type="RefSeq" id="WP_218563365.1">
    <property type="nucleotide sequence ID" value="NZ_CP076643.1"/>
</dbReference>
<dbReference type="GO" id="GO:0003677">
    <property type="term" value="F:DNA binding"/>
    <property type="evidence" value="ECO:0007669"/>
    <property type="project" value="InterPro"/>
</dbReference>
<keyword evidence="1" id="KW-0540">Nuclease</keyword>
<name>A0A975YPY3_9VIBR</name>
<keyword evidence="2" id="KW-1185">Reference proteome</keyword>
<dbReference type="Pfam" id="PF05944">
    <property type="entry name" value="Phage_term_smal"/>
    <property type="match status" value="1"/>
</dbReference>
<keyword evidence="1" id="KW-0255">Endonuclease</keyword>
<gene>
    <name evidence="1" type="ORF">KNV97_13620</name>
</gene>
<sequence length="236" mass="26971">MVSPLQRQRMKLLAQPSKAAAAITAANTDSLHLQLIEFEQDKLTLKGMVQIAEKVNHKRDVLIPKYKPMAETYLEAGESYQNPIFTDLIVWLFDTGELGTAIEWLFKAIELDLPTPENFKRSSWAVVCADFVLQWAETQMANGQSVEPYFSQVFEKIDQEWKLPEQLEAKWYKFAGYGLLLNEKGEPQPSQLGNIERLEKAKALLITAHDKHNKIGVKTKIDQIDMRIRAIQEGKL</sequence>
<protein>
    <submittedName>
        <fullName evidence="1">Terminase endonuclease subunit</fullName>
    </submittedName>
</protein>
<dbReference type="EMBL" id="CP076643">
    <property type="protein sequence ID" value="QXO19219.1"/>
    <property type="molecule type" value="Genomic_DNA"/>
</dbReference>
<evidence type="ECO:0000313" key="2">
    <source>
        <dbReference type="Proteomes" id="UP000694232"/>
    </source>
</evidence>
<dbReference type="GO" id="GO:0004519">
    <property type="term" value="F:endonuclease activity"/>
    <property type="evidence" value="ECO:0007669"/>
    <property type="project" value="UniProtKB-KW"/>
</dbReference>
<dbReference type="AlphaFoldDB" id="A0A975YPY3"/>
<dbReference type="Proteomes" id="UP000694232">
    <property type="component" value="Chromosome 1"/>
</dbReference>
<organism evidence="1 2">
    <name type="scientific">Vibrio ostreae</name>
    <dbReference type="NCBI Taxonomy" id="2841925"/>
    <lineage>
        <taxon>Bacteria</taxon>
        <taxon>Pseudomonadati</taxon>
        <taxon>Pseudomonadota</taxon>
        <taxon>Gammaproteobacteria</taxon>
        <taxon>Vibrionales</taxon>
        <taxon>Vibrionaceae</taxon>
        <taxon>Vibrio</taxon>
    </lineage>
</organism>
<dbReference type="KEGG" id="vos:KNV97_13620"/>
<proteinExistence type="predicted"/>
<reference evidence="1" key="1">
    <citation type="submission" date="2021-06" db="EMBL/GenBank/DDBJ databases">
        <title>Vibrio nov. sp., novel gut bacterium isolated from Yellow Sea oyster.</title>
        <authorList>
            <person name="Muhammad N."/>
            <person name="Nguyen T.H."/>
            <person name="Lee Y.-J."/>
            <person name="Ko J."/>
            <person name="Kim S.-G."/>
        </authorList>
    </citation>
    <scope>NUCLEOTIDE SEQUENCE</scope>
    <source>
        <strain evidence="1">OG9-811</strain>
    </source>
</reference>
<accession>A0A975YPY3</accession>
<keyword evidence="1" id="KW-0378">Hydrolase</keyword>
<dbReference type="InterPro" id="IPR010270">
    <property type="entry name" value="Phage_P2_GpM"/>
</dbReference>